<protein>
    <submittedName>
        <fullName evidence="1">TIGR03089 family protein</fullName>
    </submittedName>
</protein>
<dbReference type="Proteomes" id="UP000432568">
    <property type="component" value="Unassembled WGS sequence"/>
</dbReference>
<dbReference type="SUPFAM" id="SSF56801">
    <property type="entry name" value="Acetyl-CoA synthetase-like"/>
    <property type="match status" value="1"/>
</dbReference>
<accession>A0A2N6TPM1</accession>
<organism evidence="1 2">
    <name type="scientific">Corynebacterium aurimucosum</name>
    <dbReference type="NCBI Taxonomy" id="169292"/>
    <lineage>
        <taxon>Bacteria</taxon>
        <taxon>Bacillati</taxon>
        <taxon>Actinomycetota</taxon>
        <taxon>Actinomycetes</taxon>
        <taxon>Mycobacteriales</taxon>
        <taxon>Corynebacteriaceae</taxon>
        <taxon>Corynebacterium</taxon>
    </lineage>
</organism>
<proteinExistence type="predicted"/>
<evidence type="ECO:0000313" key="2">
    <source>
        <dbReference type="Proteomes" id="UP000432568"/>
    </source>
</evidence>
<dbReference type="InterPro" id="IPR017523">
    <property type="entry name" value="Rv3268"/>
</dbReference>
<name>A0A2N6TPM1_9CORY</name>
<gene>
    <name evidence="1" type="ORF">FME68_09690</name>
</gene>
<dbReference type="EMBL" id="VIOG01000010">
    <property type="protein sequence ID" value="MTD92118.1"/>
    <property type="molecule type" value="Genomic_DNA"/>
</dbReference>
<dbReference type="AlphaFoldDB" id="A0A2N6TPM1"/>
<reference evidence="1 2" key="1">
    <citation type="submission" date="2019-07" db="EMBL/GenBank/DDBJ databases">
        <title>Draft genome of C. aurimucosum strain 332.</title>
        <authorList>
            <person name="Pacheco L.G.C."/>
            <person name="Aguiar E.R.G.R."/>
            <person name="Barberis C.M."/>
            <person name="Almuzara M.N."/>
            <person name="Traglia G.M."/>
            <person name="Santos C.S."/>
            <person name="Vay C.A."/>
            <person name="Rocha D.J.P.G."/>
        </authorList>
    </citation>
    <scope>NUCLEOTIDE SEQUENCE [LARGE SCALE GENOMIC DNA]</scope>
    <source>
        <strain evidence="1 2">332</strain>
    </source>
</reference>
<sequence length="236" mass="24720">MELLQHLLSADASAPRLSVYNEADGTRMDFSAQTLENWTSKIANMLLEELDLEPGTDSRILIDLPVSWQAAVIALGALAAGIPFDITDGAAASQPHADDIAVVFTSPEAYLKAAADAGSGSASAPLVDTVLVTQDPFGRGVVESGGELPLGTIDFGPTVRFYGDHFYGTTTPLPELFPTELGAERVLSQGWTDSASFQRAVLEPLAAGGSAVIVAGLCSADRLEDIADNEKVTVRS</sequence>
<dbReference type="RefSeq" id="WP_070512253.1">
    <property type="nucleotide sequence ID" value="NZ_PNHI01000005.1"/>
</dbReference>
<evidence type="ECO:0000313" key="1">
    <source>
        <dbReference type="EMBL" id="MTD92118.1"/>
    </source>
</evidence>
<comment type="caution">
    <text evidence="1">The sequence shown here is derived from an EMBL/GenBank/DDBJ whole genome shotgun (WGS) entry which is preliminary data.</text>
</comment>
<dbReference type="NCBIfam" id="TIGR03089">
    <property type="entry name" value="TIGR03089 family protein"/>
    <property type="match status" value="1"/>
</dbReference>